<accession>A0A182PRS8</accession>
<dbReference type="PANTHER" id="PTHR24276:SF91">
    <property type="entry name" value="AT26814P-RELATED"/>
    <property type="match status" value="1"/>
</dbReference>
<evidence type="ECO:0000256" key="4">
    <source>
        <dbReference type="ARBA" id="ARBA00022825"/>
    </source>
</evidence>
<dbReference type="PROSITE" id="PS50240">
    <property type="entry name" value="TRYPSIN_DOM"/>
    <property type="match status" value="3"/>
</dbReference>
<evidence type="ECO:0000259" key="8">
    <source>
        <dbReference type="PROSITE" id="PS50240"/>
    </source>
</evidence>
<organism evidence="9 10">
    <name type="scientific">Anopheles epiroticus</name>
    <dbReference type="NCBI Taxonomy" id="199890"/>
    <lineage>
        <taxon>Eukaryota</taxon>
        <taxon>Metazoa</taxon>
        <taxon>Ecdysozoa</taxon>
        <taxon>Arthropoda</taxon>
        <taxon>Hexapoda</taxon>
        <taxon>Insecta</taxon>
        <taxon>Pterygota</taxon>
        <taxon>Neoptera</taxon>
        <taxon>Endopterygota</taxon>
        <taxon>Diptera</taxon>
        <taxon>Nematocera</taxon>
        <taxon>Culicoidea</taxon>
        <taxon>Culicidae</taxon>
        <taxon>Anophelinae</taxon>
        <taxon>Anopheles</taxon>
    </lineage>
</organism>
<dbReference type="InterPro" id="IPR018114">
    <property type="entry name" value="TRYPSIN_HIS"/>
</dbReference>
<reference evidence="10" key="1">
    <citation type="submission" date="2013-03" db="EMBL/GenBank/DDBJ databases">
        <title>The Genome Sequence of Anopheles epiroticus epiroticus2.</title>
        <authorList>
            <consortium name="The Broad Institute Genomics Platform"/>
            <person name="Neafsey D.E."/>
            <person name="Howell P."/>
            <person name="Walker B."/>
            <person name="Young S.K."/>
            <person name="Zeng Q."/>
            <person name="Gargeya S."/>
            <person name="Fitzgerald M."/>
            <person name="Haas B."/>
            <person name="Abouelleil A."/>
            <person name="Allen A.W."/>
            <person name="Alvarado L."/>
            <person name="Arachchi H.M."/>
            <person name="Berlin A.M."/>
            <person name="Chapman S.B."/>
            <person name="Gainer-Dewar J."/>
            <person name="Goldberg J."/>
            <person name="Griggs A."/>
            <person name="Gujja S."/>
            <person name="Hansen M."/>
            <person name="Howarth C."/>
            <person name="Imamovic A."/>
            <person name="Ireland A."/>
            <person name="Larimer J."/>
            <person name="McCowan C."/>
            <person name="Murphy C."/>
            <person name="Pearson M."/>
            <person name="Poon T.W."/>
            <person name="Priest M."/>
            <person name="Roberts A."/>
            <person name="Saif S."/>
            <person name="Shea T."/>
            <person name="Sisk P."/>
            <person name="Sykes S."/>
            <person name="Wortman J."/>
            <person name="Nusbaum C."/>
            <person name="Birren B."/>
        </authorList>
    </citation>
    <scope>NUCLEOTIDE SEQUENCE [LARGE SCALE GENOMIC DNA]</scope>
    <source>
        <strain evidence="10">Epiroticus2</strain>
    </source>
</reference>
<dbReference type="Pfam" id="PF00089">
    <property type="entry name" value="Trypsin"/>
    <property type="match status" value="3"/>
</dbReference>
<keyword evidence="3 7" id="KW-0378">Hydrolase</keyword>
<dbReference type="PROSITE" id="PS00134">
    <property type="entry name" value="TRYPSIN_HIS"/>
    <property type="match status" value="2"/>
</dbReference>
<dbReference type="Proteomes" id="UP000075885">
    <property type="component" value="Unassembled WGS sequence"/>
</dbReference>
<dbReference type="Gene3D" id="2.40.10.10">
    <property type="entry name" value="Trypsin-like serine proteases"/>
    <property type="match status" value="3"/>
</dbReference>
<dbReference type="InterPro" id="IPR001254">
    <property type="entry name" value="Trypsin_dom"/>
</dbReference>
<dbReference type="InterPro" id="IPR009003">
    <property type="entry name" value="Peptidase_S1_PA"/>
</dbReference>
<evidence type="ECO:0000313" key="9">
    <source>
        <dbReference type="EnsemblMetazoa" id="AEPI009663-PA"/>
    </source>
</evidence>
<dbReference type="FunFam" id="2.40.10.10:FF:000034">
    <property type="entry name" value="Eupolytin"/>
    <property type="match status" value="2"/>
</dbReference>
<protein>
    <recommendedName>
        <fullName evidence="8">Peptidase S1 domain-containing protein</fullName>
    </recommendedName>
</protein>
<keyword evidence="5" id="KW-1015">Disulfide bond</keyword>
<dbReference type="FunFam" id="2.40.10.10:FF:000068">
    <property type="entry name" value="transmembrane protease serine 2"/>
    <property type="match status" value="1"/>
</dbReference>
<keyword evidence="10" id="KW-1185">Reference proteome</keyword>
<reference evidence="9" key="2">
    <citation type="submission" date="2020-05" db="UniProtKB">
        <authorList>
            <consortium name="EnsemblMetazoa"/>
        </authorList>
    </citation>
    <scope>IDENTIFICATION</scope>
    <source>
        <strain evidence="9">Epiroticus2</strain>
    </source>
</reference>
<dbReference type="SMART" id="SM00020">
    <property type="entry name" value="Tryp_SPc"/>
    <property type="match status" value="3"/>
</dbReference>
<sequence>MGEIALTDEEVWLQYNRRMPGEFYTKGAPYRAPYHGRIVGGVEADIANYPYQLSLRRTSHSCGASVISARWALSAAHCTFPLPAPTAITLQGGSSDRTSGGVVFNVDQIINHPNYDDWNLRNDVCVLRSTTDLSGVNIAPIALDPVGATHAPGSRAVLSGWGLMEGNVLPVMLRRIDIPIVDQATCVSQWNPGWVTDDMICASEPGRDACNGDSGGPLVVAGRQLGIVSWGDTQCVGTSPGVFARVAFPLIRNWISETTGMKQLLCLTLLFASVLAGFEEDQWQQYNRHMPGAYHSLGLPEQPPFLGRVVGGVDANIADYPYMLSLRRNNGHFCGASIIATRWALSAAHCTFPLPAPSAVQLLGGTSSRTSGGVMFDVAEIINHPDYNDWTVEFDVCVLRTVVDLSGVNIAPVALDPSGATHAPGSRAVLSGWGRNGAGVLPEILQRVDIPVVSDAECAAGWPGFITPDGAVMNVVVVICAVALAVVSGQDASSKLYERRMLPAGAQLIDDRAPSMGFVGSLKKIIGGEPVSIETHPYQLSLRNYDYHICGASIISSVWALTAAHCLYPDPEPRTISLTAGTDNQQIGGRIYNATRIIIHPMYDPSTMDNDVAVIRVNTHFSGPNTGYIGLVPLGYEPIAGMRAIVTGWGRQSDGGKQSTTLAGVEIPIVDKEECMNQWTGVLVSAKCVYRDKASTPEVMICAGEFGKDSCNGDSGGPLVSGGRQIGIVSWGSTKCGGPLAAIYTNIGNAAIRTFISSTTGI</sequence>
<evidence type="ECO:0000256" key="6">
    <source>
        <dbReference type="ARBA" id="ARBA00024195"/>
    </source>
</evidence>
<dbReference type="GO" id="GO:0007586">
    <property type="term" value="P:digestion"/>
    <property type="evidence" value="ECO:0007669"/>
    <property type="project" value="UniProtKB-KW"/>
</dbReference>
<evidence type="ECO:0000256" key="2">
    <source>
        <dbReference type="ARBA" id="ARBA00022757"/>
    </source>
</evidence>
<evidence type="ECO:0000313" key="10">
    <source>
        <dbReference type="Proteomes" id="UP000075885"/>
    </source>
</evidence>
<dbReference type="SUPFAM" id="SSF50494">
    <property type="entry name" value="Trypsin-like serine proteases"/>
    <property type="match status" value="3"/>
</dbReference>
<dbReference type="InterPro" id="IPR043504">
    <property type="entry name" value="Peptidase_S1_PA_chymotrypsin"/>
</dbReference>
<keyword evidence="1 7" id="KW-0645">Protease</keyword>
<evidence type="ECO:0000256" key="1">
    <source>
        <dbReference type="ARBA" id="ARBA00022670"/>
    </source>
</evidence>
<proteinExistence type="inferred from homology"/>
<dbReference type="EnsemblMetazoa" id="AEPI009663-RA">
    <property type="protein sequence ID" value="AEPI009663-PA"/>
    <property type="gene ID" value="AEPI009663"/>
</dbReference>
<dbReference type="AlphaFoldDB" id="A0A182PRS8"/>
<evidence type="ECO:0000256" key="7">
    <source>
        <dbReference type="RuleBase" id="RU363034"/>
    </source>
</evidence>
<name>A0A182PRS8_9DIPT</name>
<evidence type="ECO:0000256" key="3">
    <source>
        <dbReference type="ARBA" id="ARBA00022801"/>
    </source>
</evidence>
<dbReference type="InterPro" id="IPR033116">
    <property type="entry name" value="TRYPSIN_SER"/>
</dbReference>
<dbReference type="InterPro" id="IPR050430">
    <property type="entry name" value="Peptidase_S1"/>
</dbReference>
<dbReference type="GO" id="GO:0006508">
    <property type="term" value="P:proteolysis"/>
    <property type="evidence" value="ECO:0007669"/>
    <property type="project" value="UniProtKB-KW"/>
</dbReference>
<comment type="similarity">
    <text evidence="6">Belongs to the peptidase S1 family. CLIP subfamily.</text>
</comment>
<dbReference type="CDD" id="cd00190">
    <property type="entry name" value="Tryp_SPc"/>
    <property type="match status" value="3"/>
</dbReference>
<dbReference type="PRINTS" id="PR00722">
    <property type="entry name" value="CHYMOTRYPSIN"/>
</dbReference>
<keyword evidence="2" id="KW-0222">Digestion</keyword>
<keyword evidence="4 7" id="KW-0720">Serine protease</keyword>
<dbReference type="GO" id="GO:0004252">
    <property type="term" value="F:serine-type endopeptidase activity"/>
    <property type="evidence" value="ECO:0007669"/>
    <property type="project" value="InterPro"/>
</dbReference>
<dbReference type="PANTHER" id="PTHR24276">
    <property type="entry name" value="POLYSERASE-RELATED"/>
    <property type="match status" value="1"/>
</dbReference>
<dbReference type="PROSITE" id="PS00135">
    <property type="entry name" value="TRYPSIN_SER"/>
    <property type="match status" value="2"/>
</dbReference>
<feature type="domain" description="Peptidase S1" evidence="8">
    <location>
        <begin position="38"/>
        <end position="260"/>
    </location>
</feature>
<dbReference type="STRING" id="199890.A0A182PRS8"/>
<evidence type="ECO:0000256" key="5">
    <source>
        <dbReference type="ARBA" id="ARBA00023157"/>
    </source>
</evidence>
<dbReference type="VEuPathDB" id="VectorBase:AEPI009663"/>
<feature type="domain" description="Peptidase S1" evidence="8">
    <location>
        <begin position="309"/>
        <end position="519"/>
    </location>
</feature>
<feature type="domain" description="Peptidase S1" evidence="8">
    <location>
        <begin position="525"/>
        <end position="761"/>
    </location>
</feature>
<dbReference type="InterPro" id="IPR001314">
    <property type="entry name" value="Peptidase_S1A"/>
</dbReference>